<dbReference type="EC" id="2.3.1.47" evidence="2"/>
<feature type="domain" description="Aminotransferase class I/classII large" evidence="7">
    <location>
        <begin position="83"/>
        <end position="376"/>
    </location>
</feature>
<protein>
    <recommendedName>
        <fullName evidence="2">8-amino-7-oxononanoate synthase</fullName>
        <ecNumber evidence="2">2.3.1.47</ecNumber>
    </recommendedName>
</protein>
<comment type="cofactor">
    <cofactor evidence="1">
        <name>pyridoxal 5'-phosphate</name>
        <dbReference type="ChEBI" id="CHEBI:597326"/>
    </cofactor>
</comment>
<proteinExistence type="predicted"/>
<dbReference type="EMBL" id="JBHSBA010000015">
    <property type="protein sequence ID" value="MFC4127704.1"/>
    <property type="molecule type" value="Genomic_DNA"/>
</dbReference>
<gene>
    <name evidence="8" type="ORF">ACFOW8_22520</name>
</gene>
<organism evidence="8 9">
    <name type="scientific">Nocardia rhizosphaerae</name>
    <dbReference type="NCBI Taxonomy" id="1691571"/>
    <lineage>
        <taxon>Bacteria</taxon>
        <taxon>Bacillati</taxon>
        <taxon>Actinomycetota</taxon>
        <taxon>Actinomycetes</taxon>
        <taxon>Mycobacteriales</taxon>
        <taxon>Nocardiaceae</taxon>
        <taxon>Nocardia</taxon>
    </lineage>
</organism>
<evidence type="ECO:0000313" key="8">
    <source>
        <dbReference type="EMBL" id="MFC4127704.1"/>
    </source>
</evidence>
<dbReference type="Proteomes" id="UP001595767">
    <property type="component" value="Unassembled WGS sequence"/>
</dbReference>
<evidence type="ECO:0000256" key="5">
    <source>
        <dbReference type="ARBA" id="ARBA00023315"/>
    </source>
</evidence>
<comment type="catalytic activity">
    <reaction evidence="6">
        <text>6-carboxyhexanoyl-[ACP] + L-alanine + H(+) = (8S)-8-amino-7-oxononanoate + holo-[ACP] + CO2</text>
        <dbReference type="Rhea" id="RHEA:42288"/>
        <dbReference type="Rhea" id="RHEA-COMP:9685"/>
        <dbReference type="Rhea" id="RHEA-COMP:9955"/>
        <dbReference type="ChEBI" id="CHEBI:15378"/>
        <dbReference type="ChEBI" id="CHEBI:16526"/>
        <dbReference type="ChEBI" id="CHEBI:57972"/>
        <dbReference type="ChEBI" id="CHEBI:64479"/>
        <dbReference type="ChEBI" id="CHEBI:78846"/>
        <dbReference type="ChEBI" id="CHEBI:149468"/>
        <dbReference type="EC" id="2.3.1.47"/>
    </reaction>
</comment>
<keyword evidence="5" id="KW-0012">Acyltransferase</keyword>
<evidence type="ECO:0000256" key="6">
    <source>
        <dbReference type="ARBA" id="ARBA00047715"/>
    </source>
</evidence>
<sequence>MRNAERVAGTDLGISRTLTVAERVRARVERARRARLTDWGGADPLRSRCPAPGDIALTSNDYLALGSDPWIVDARRTTGDDPGAAAALEAGLAAHLGAPAAVLCQSGWAANTGLMQSIADPTIPVHLDRRAHMSLTHGARAAGAPVHFFPHNDLAALRARIAAFGPGIIAVDAMDSAWGGRADLEQLCAVAEGTGGLLVVDESHTLGVDGPAGAGAVVGLGLTDRVAFRTASLAKAFAGRAGVIAAGDPDFADYFRLASAPAVFSSAVPGHEAAALRAALALVRGAGARRDRLRNTGDVVRKGLRDMGFDLGGAAGQIVSLSTGPGRRALGVRDYLADRGITGSLFFPPAVPGQGTLLRFSLHAALSGDQLAHLLAACAAVADTFGPTPPDPTAS</sequence>
<keyword evidence="9" id="KW-1185">Reference proteome</keyword>
<accession>A0ABV8LBG9</accession>
<evidence type="ECO:0000256" key="2">
    <source>
        <dbReference type="ARBA" id="ARBA00013187"/>
    </source>
</evidence>
<evidence type="ECO:0000256" key="1">
    <source>
        <dbReference type="ARBA" id="ARBA00001933"/>
    </source>
</evidence>
<dbReference type="InterPro" id="IPR050087">
    <property type="entry name" value="AON_synthase_class-II"/>
</dbReference>
<evidence type="ECO:0000313" key="9">
    <source>
        <dbReference type="Proteomes" id="UP001595767"/>
    </source>
</evidence>
<keyword evidence="4" id="KW-0663">Pyridoxal phosphate</keyword>
<dbReference type="GO" id="GO:0008483">
    <property type="term" value="F:transaminase activity"/>
    <property type="evidence" value="ECO:0007669"/>
    <property type="project" value="UniProtKB-KW"/>
</dbReference>
<dbReference type="Pfam" id="PF00155">
    <property type="entry name" value="Aminotran_1_2"/>
    <property type="match status" value="1"/>
</dbReference>
<dbReference type="Gene3D" id="3.90.1150.10">
    <property type="entry name" value="Aspartate Aminotransferase, domain 1"/>
    <property type="match status" value="1"/>
</dbReference>
<dbReference type="InterPro" id="IPR015422">
    <property type="entry name" value="PyrdxlP-dep_Trfase_small"/>
</dbReference>
<dbReference type="InterPro" id="IPR015421">
    <property type="entry name" value="PyrdxlP-dep_Trfase_major"/>
</dbReference>
<evidence type="ECO:0000256" key="4">
    <source>
        <dbReference type="ARBA" id="ARBA00022898"/>
    </source>
</evidence>
<dbReference type="SUPFAM" id="SSF53383">
    <property type="entry name" value="PLP-dependent transferases"/>
    <property type="match status" value="1"/>
</dbReference>
<evidence type="ECO:0000256" key="3">
    <source>
        <dbReference type="ARBA" id="ARBA00022679"/>
    </source>
</evidence>
<dbReference type="InterPro" id="IPR004839">
    <property type="entry name" value="Aminotransferase_I/II_large"/>
</dbReference>
<keyword evidence="3" id="KW-0808">Transferase</keyword>
<comment type="caution">
    <text evidence="8">The sequence shown here is derived from an EMBL/GenBank/DDBJ whole genome shotgun (WGS) entry which is preliminary data.</text>
</comment>
<dbReference type="PANTHER" id="PTHR13693">
    <property type="entry name" value="CLASS II AMINOTRANSFERASE/8-AMINO-7-OXONONANOATE SYNTHASE"/>
    <property type="match status" value="1"/>
</dbReference>
<reference evidence="9" key="1">
    <citation type="journal article" date="2019" name="Int. J. Syst. Evol. Microbiol.">
        <title>The Global Catalogue of Microorganisms (GCM) 10K type strain sequencing project: providing services to taxonomists for standard genome sequencing and annotation.</title>
        <authorList>
            <consortium name="The Broad Institute Genomics Platform"/>
            <consortium name="The Broad Institute Genome Sequencing Center for Infectious Disease"/>
            <person name="Wu L."/>
            <person name="Ma J."/>
        </authorList>
    </citation>
    <scope>NUCLEOTIDE SEQUENCE [LARGE SCALE GENOMIC DNA]</scope>
    <source>
        <strain evidence="9">CGMCC 4.7204</strain>
    </source>
</reference>
<keyword evidence="8" id="KW-0032">Aminotransferase</keyword>
<dbReference type="Gene3D" id="3.40.640.10">
    <property type="entry name" value="Type I PLP-dependent aspartate aminotransferase-like (Major domain)"/>
    <property type="match status" value="1"/>
</dbReference>
<dbReference type="InterPro" id="IPR015424">
    <property type="entry name" value="PyrdxlP-dep_Trfase"/>
</dbReference>
<evidence type="ECO:0000259" key="7">
    <source>
        <dbReference type="Pfam" id="PF00155"/>
    </source>
</evidence>
<dbReference type="RefSeq" id="WP_378553335.1">
    <property type="nucleotide sequence ID" value="NZ_JBHSBA010000015.1"/>
</dbReference>
<name>A0ABV8LBG9_9NOCA</name>
<dbReference type="PANTHER" id="PTHR13693:SF100">
    <property type="entry name" value="8-AMINO-7-OXONONANOATE SYNTHASE"/>
    <property type="match status" value="1"/>
</dbReference>